<accession>V6HD50</accession>
<dbReference type="RefSeq" id="WP_020988396.1">
    <property type="nucleotide sequence ID" value="NZ_AHMM02000015.1"/>
</dbReference>
<dbReference type="EMBL" id="AHMM02000015">
    <property type="protein sequence ID" value="EQA37717.1"/>
    <property type="molecule type" value="Genomic_DNA"/>
</dbReference>
<reference evidence="1 2" key="1">
    <citation type="submission" date="2013-05" db="EMBL/GenBank/DDBJ databases">
        <authorList>
            <person name="Harkins D.M."/>
            <person name="Durkin A.S."/>
            <person name="Brinkac L.M."/>
            <person name="Haft D.H."/>
            <person name="Selengut J.D."/>
            <person name="Sanka R."/>
            <person name="DePew J."/>
            <person name="Purushe J."/>
            <person name="Hartskeerl R.A."/>
            <person name="Ahmed A."/>
            <person name="van der Linden H."/>
            <person name="Goris M.G.A."/>
            <person name="Vinetz J.M."/>
            <person name="Sutton G.G."/>
            <person name="Nierman W.C."/>
            <person name="Fouts D.E."/>
        </authorList>
    </citation>
    <scope>NUCLEOTIDE SEQUENCE [LARGE SCALE GENOMIC DNA]</scope>
    <source>
        <strain evidence="1 2">10</strain>
    </source>
</reference>
<sequence>MYMSKYSIANSSKYSTILRFLLRFGGLQIGHDVKFGRSQDKFETALFRTAWTEIRRKAKDESVGSIILLPETSPAFEFVSNEPK</sequence>
<name>V6HD50_9LEPT</name>
<evidence type="ECO:0000313" key="2">
    <source>
        <dbReference type="Proteomes" id="UP000018719"/>
    </source>
</evidence>
<evidence type="ECO:0000313" key="1">
    <source>
        <dbReference type="EMBL" id="EQA37717.1"/>
    </source>
</evidence>
<dbReference type="AlphaFoldDB" id="V6HD50"/>
<proteinExistence type="predicted"/>
<organism evidence="1 2">
    <name type="scientific">Leptospira inadai serovar Lyme str. 10</name>
    <dbReference type="NCBI Taxonomy" id="1049790"/>
    <lineage>
        <taxon>Bacteria</taxon>
        <taxon>Pseudomonadati</taxon>
        <taxon>Spirochaetota</taxon>
        <taxon>Spirochaetia</taxon>
        <taxon>Leptospirales</taxon>
        <taxon>Leptospiraceae</taxon>
        <taxon>Leptospira</taxon>
    </lineage>
</organism>
<gene>
    <name evidence="1" type="ORF">LEP1GSC047_4213</name>
</gene>
<protein>
    <submittedName>
        <fullName evidence="1">Uncharacterized protein</fullName>
    </submittedName>
</protein>
<dbReference type="STRING" id="1049790.LEP1GSC047_4213"/>
<dbReference type="Proteomes" id="UP000018719">
    <property type="component" value="Unassembled WGS sequence"/>
</dbReference>
<comment type="caution">
    <text evidence="1">The sequence shown here is derived from an EMBL/GenBank/DDBJ whole genome shotgun (WGS) entry which is preliminary data.</text>
</comment>